<evidence type="ECO:0000313" key="3">
    <source>
        <dbReference type="Proteomes" id="UP001162131"/>
    </source>
</evidence>
<comment type="caution">
    <text evidence="2">The sequence shown here is derived from an EMBL/GenBank/DDBJ whole genome shotgun (WGS) entry which is preliminary data.</text>
</comment>
<dbReference type="InterPro" id="IPR011992">
    <property type="entry name" value="EF-hand-dom_pair"/>
</dbReference>
<sequence length="257" mass="29459">MGCADSREKTSSPEEERIIAVAEDRLGFKFLNAQWIDRTIHRYSISNKLSEAQFSAAFNELSIDLANFEEDMTPFKKFYSGFLNDDSLTYSAQQLSSLGILLGKGSAKDKASLLFQNYDVDLSKSIDYDEFVIMLNELIEIGLTRIPKLAWELAAEDEKFLLGKYMRRLEIAKPIVKKFYVVMIHRDKEAELSYDDFVNMFSKEELKMMVNAKTLRQIAIHHYNTVIAPANLVKCYVLAEMKESKTLLDSTKGVEEL</sequence>
<name>A0AAU9JBB0_9CILI</name>
<accession>A0AAU9JBB0</accession>
<evidence type="ECO:0000259" key="1">
    <source>
        <dbReference type="PROSITE" id="PS50222"/>
    </source>
</evidence>
<dbReference type="Gene3D" id="1.10.238.10">
    <property type="entry name" value="EF-hand"/>
    <property type="match status" value="1"/>
</dbReference>
<dbReference type="SUPFAM" id="SSF47473">
    <property type="entry name" value="EF-hand"/>
    <property type="match status" value="1"/>
</dbReference>
<dbReference type="AlphaFoldDB" id="A0AAU9JBB0"/>
<proteinExistence type="predicted"/>
<dbReference type="InterPro" id="IPR002048">
    <property type="entry name" value="EF_hand_dom"/>
</dbReference>
<dbReference type="GO" id="GO:0005509">
    <property type="term" value="F:calcium ion binding"/>
    <property type="evidence" value="ECO:0007669"/>
    <property type="project" value="InterPro"/>
</dbReference>
<protein>
    <recommendedName>
        <fullName evidence="1">EF-hand domain-containing protein</fullName>
    </recommendedName>
</protein>
<feature type="domain" description="EF-hand" evidence="1">
    <location>
        <begin position="106"/>
        <end position="141"/>
    </location>
</feature>
<dbReference type="PROSITE" id="PS50222">
    <property type="entry name" value="EF_HAND_2"/>
    <property type="match status" value="1"/>
</dbReference>
<organism evidence="2 3">
    <name type="scientific">Blepharisma stoltei</name>
    <dbReference type="NCBI Taxonomy" id="1481888"/>
    <lineage>
        <taxon>Eukaryota</taxon>
        <taxon>Sar</taxon>
        <taxon>Alveolata</taxon>
        <taxon>Ciliophora</taxon>
        <taxon>Postciliodesmatophora</taxon>
        <taxon>Heterotrichea</taxon>
        <taxon>Heterotrichida</taxon>
        <taxon>Blepharismidae</taxon>
        <taxon>Blepharisma</taxon>
    </lineage>
</organism>
<gene>
    <name evidence="2" type="ORF">BSTOLATCC_MIC28863</name>
</gene>
<dbReference type="EMBL" id="CAJZBQ010000028">
    <property type="protein sequence ID" value="CAG9321587.1"/>
    <property type="molecule type" value="Genomic_DNA"/>
</dbReference>
<keyword evidence="3" id="KW-1185">Reference proteome</keyword>
<dbReference type="Proteomes" id="UP001162131">
    <property type="component" value="Unassembled WGS sequence"/>
</dbReference>
<reference evidence="2" key="1">
    <citation type="submission" date="2021-09" db="EMBL/GenBank/DDBJ databases">
        <authorList>
            <consortium name="AG Swart"/>
            <person name="Singh M."/>
            <person name="Singh A."/>
            <person name="Seah K."/>
            <person name="Emmerich C."/>
        </authorList>
    </citation>
    <scope>NUCLEOTIDE SEQUENCE</scope>
    <source>
        <strain evidence="2">ATCC30299</strain>
    </source>
</reference>
<evidence type="ECO:0000313" key="2">
    <source>
        <dbReference type="EMBL" id="CAG9321587.1"/>
    </source>
</evidence>